<evidence type="ECO:0000256" key="1">
    <source>
        <dbReference type="SAM" id="MobiDB-lite"/>
    </source>
</evidence>
<dbReference type="AlphaFoldDB" id="A0A4Z2E9W8"/>
<evidence type="ECO:0000313" key="3">
    <source>
        <dbReference type="Proteomes" id="UP000314294"/>
    </source>
</evidence>
<feature type="region of interest" description="Disordered" evidence="1">
    <location>
        <begin position="1"/>
        <end position="67"/>
    </location>
</feature>
<evidence type="ECO:0000313" key="2">
    <source>
        <dbReference type="EMBL" id="TNN25608.1"/>
    </source>
</evidence>
<feature type="compositionally biased region" description="Polar residues" evidence="1">
    <location>
        <begin position="51"/>
        <end position="67"/>
    </location>
</feature>
<sequence length="67" mass="6913">MSSMFREEPLGAPAGSRVKPRPAVRSHAKGSGVASFSCSSPLPPLLLSPSFQPSEAPRSSCSAPCDL</sequence>
<organism evidence="2 3">
    <name type="scientific">Liparis tanakae</name>
    <name type="common">Tanaka's snailfish</name>
    <dbReference type="NCBI Taxonomy" id="230148"/>
    <lineage>
        <taxon>Eukaryota</taxon>
        <taxon>Metazoa</taxon>
        <taxon>Chordata</taxon>
        <taxon>Craniata</taxon>
        <taxon>Vertebrata</taxon>
        <taxon>Euteleostomi</taxon>
        <taxon>Actinopterygii</taxon>
        <taxon>Neopterygii</taxon>
        <taxon>Teleostei</taxon>
        <taxon>Neoteleostei</taxon>
        <taxon>Acanthomorphata</taxon>
        <taxon>Eupercaria</taxon>
        <taxon>Perciformes</taxon>
        <taxon>Cottioidei</taxon>
        <taxon>Cottales</taxon>
        <taxon>Liparidae</taxon>
        <taxon>Liparis</taxon>
    </lineage>
</organism>
<reference evidence="2 3" key="1">
    <citation type="submission" date="2019-03" db="EMBL/GenBank/DDBJ databases">
        <title>First draft genome of Liparis tanakae, snailfish: a comprehensive survey of snailfish specific genes.</title>
        <authorList>
            <person name="Kim W."/>
            <person name="Song I."/>
            <person name="Jeong J.-H."/>
            <person name="Kim D."/>
            <person name="Kim S."/>
            <person name="Ryu S."/>
            <person name="Song J.Y."/>
            <person name="Lee S.K."/>
        </authorList>
    </citation>
    <scope>NUCLEOTIDE SEQUENCE [LARGE SCALE GENOMIC DNA]</scope>
    <source>
        <tissue evidence="2">Muscle</tissue>
    </source>
</reference>
<protein>
    <submittedName>
        <fullName evidence="2">Uncharacterized protein</fullName>
    </submittedName>
</protein>
<dbReference type="EMBL" id="SRLO01012097">
    <property type="protein sequence ID" value="TNN25608.1"/>
    <property type="molecule type" value="Genomic_DNA"/>
</dbReference>
<name>A0A4Z2E9W8_9TELE</name>
<gene>
    <name evidence="2" type="ORF">EYF80_064261</name>
</gene>
<keyword evidence="3" id="KW-1185">Reference proteome</keyword>
<comment type="caution">
    <text evidence="2">The sequence shown here is derived from an EMBL/GenBank/DDBJ whole genome shotgun (WGS) entry which is preliminary data.</text>
</comment>
<accession>A0A4Z2E9W8</accession>
<feature type="compositionally biased region" description="Basic residues" evidence="1">
    <location>
        <begin position="18"/>
        <end position="28"/>
    </location>
</feature>
<proteinExistence type="predicted"/>
<dbReference type="Proteomes" id="UP000314294">
    <property type="component" value="Unassembled WGS sequence"/>
</dbReference>